<dbReference type="Pfam" id="PF17784">
    <property type="entry name" value="Sulfotransfer_4"/>
    <property type="match status" value="1"/>
</dbReference>
<dbReference type="SUPFAM" id="SSF52540">
    <property type="entry name" value="P-loop containing nucleoside triphosphate hydrolases"/>
    <property type="match status" value="1"/>
</dbReference>
<gene>
    <name evidence="1" type="ORF">Clacol_003407</name>
</gene>
<proteinExistence type="predicted"/>
<dbReference type="InterPro" id="IPR027417">
    <property type="entry name" value="P-loop_NTPase"/>
</dbReference>
<name>A0AAV5A886_9AGAM</name>
<dbReference type="PANTHER" id="PTHR36978">
    <property type="entry name" value="P-LOOP CONTAINING NUCLEOTIDE TRIPHOSPHATE HYDROLASE"/>
    <property type="match status" value="1"/>
</dbReference>
<dbReference type="EMBL" id="BPWL01000004">
    <property type="protein sequence ID" value="GJJ09185.1"/>
    <property type="molecule type" value="Genomic_DNA"/>
</dbReference>
<comment type="caution">
    <text evidence="1">The sequence shown here is derived from an EMBL/GenBank/DDBJ whole genome shotgun (WGS) entry which is preliminary data.</text>
</comment>
<organism evidence="1 2">
    <name type="scientific">Clathrus columnatus</name>
    <dbReference type="NCBI Taxonomy" id="1419009"/>
    <lineage>
        <taxon>Eukaryota</taxon>
        <taxon>Fungi</taxon>
        <taxon>Dikarya</taxon>
        <taxon>Basidiomycota</taxon>
        <taxon>Agaricomycotina</taxon>
        <taxon>Agaricomycetes</taxon>
        <taxon>Phallomycetidae</taxon>
        <taxon>Phallales</taxon>
        <taxon>Clathraceae</taxon>
        <taxon>Clathrus</taxon>
    </lineage>
</organism>
<sequence length="208" mass="23750">MTSITREHQAPLKIICLGLGRTGVVEDDASPEVLDDIYRGYVTAMDSTTAVLAEPLYRAYPEAKFILTTRDPAKWAQSMHKTINTFYIESKERQSRVASATASEADILLYKKMEELGMIDWGHFYNECYHQGRLETDPEGEFERHNKFVIQLIPPEKLLIFDLAEGWKPLVNFLEVPEPSQPFPHLNDTASFEANGRLWWEKLAAGSK</sequence>
<accession>A0AAV5A886</accession>
<dbReference type="Proteomes" id="UP001050691">
    <property type="component" value="Unassembled WGS sequence"/>
</dbReference>
<dbReference type="PANTHER" id="PTHR36978:SF4">
    <property type="entry name" value="P-LOOP CONTAINING NUCLEOSIDE TRIPHOSPHATE HYDROLASE PROTEIN"/>
    <property type="match status" value="1"/>
</dbReference>
<evidence type="ECO:0000313" key="2">
    <source>
        <dbReference type="Proteomes" id="UP001050691"/>
    </source>
</evidence>
<dbReference type="Gene3D" id="3.40.50.300">
    <property type="entry name" value="P-loop containing nucleotide triphosphate hydrolases"/>
    <property type="match status" value="1"/>
</dbReference>
<dbReference type="InterPro" id="IPR040632">
    <property type="entry name" value="Sulfotransfer_4"/>
</dbReference>
<reference evidence="1" key="1">
    <citation type="submission" date="2021-10" db="EMBL/GenBank/DDBJ databases">
        <title>De novo Genome Assembly of Clathrus columnatus (Basidiomycota, Fungi) Using Illumina and Nanopore Sequence Data.</title>
        <authorList>
            <person name="Ogiso-Tanaka E."/>
            <person name="Itagaki H."/>
            <person name="Hosoya T."/>
            <person name="Hosaka K."/>
        </authorList>
    </citation>
    <scope>NUCLEOTIDE SEQUENCE</scope>
    <source>
        <strain evidence="1">MO-923</strain>
    </source>
</reference>
<keyword evidence="2" id="KW-1185">Reference proteome</keyword>
<protein>
    <submittedName>
        <fullName evidence="1">Uncharacterized protein</fullName>
    </submittedName>
</protein>
<dbReference type="AlphaFoldDB" id="A0AAV5A886"/>
<evidence type="ECO:0000313" key="1">
    <source>
        <dbReference type="EMBL" id="GJJ09185.1"/>
    </source>
</evidence>